<reference evidence="1 3" key="1">
    <citation type="journal article" date="2019" name="Genome Biol. Evol.">
        <title>Insights into the evolution of the New World diploid cottons (Gossypium, subgenus Houzingenia) based on genome sequencing.</title>
        <authorList>
            <person name="Grover C.E."/>
            <person name="Arick M.A. 2nd"/>
            <person name="Thrash A."/>
            <person name="Conover J.L."/>
            <person name="Sanders W.S."/>
            <person name="Peterson D.G."/>
            <person name="Frelichowski J.E."/>
            <person name="Scheffler J.A."/>
            <person name="Scheffler B.E."/>
            <person name="Wendel J.F."/>
        </authorList>
    </citation>
    <scope>NUCLEOTIDE SEQUENCE [LARGE SCALE GENOMIC DNA]</scope>
    <source>
        <strain evidence="1">1</strain>
        <tissue evidence="1">Leaf</tissue>
    </source>
</reference>
<keyword evidence="3" id="KW-1185">Reference proteome</keyword>
<organism evidence="1 3">
    <name type="scientific">Gossypium schwendimanii</name>
    <name type="common">Cotton</name>
    <dbReference type="NCBI Taxonomy" id="34291"/>
    <lineage>
        <taxon>Eukaryota</taxon>
        <taxon>Viridiplantae</taxon>
        <taxon>Streptophyta</taxon>
        <taxon>Embryophyta</taxon>
        <taxon>Tracheophyta</taxon>
        <taxon>Spermatophyta</taxon>
        <taxon>Magnoliopsida</taxon>
        <taxon>eudicotyledons</taxon>
        <taxon>Gunneridae</taxon>
        <taxon>Pentapetalae</taxon>
        <taxon>rosids</taxon>
        <taxon>malvids</taxon>
        <taxon>Malvales</taxon>
        <taxon>Malvaceae</taxon>
        <taxon>Malvoideae</taxon>
        <taxon>Gossypium</taxon>
    </lineage>
</organism>
<reference evidence="1" key="2">
    <citation type="submission" date="2020-04" db="EMBL/GenBank/DDBJ databases">
        <authorList>
            <person name="Grover C.E."/>
            <person name="Arick M.A. II"/>
            <person name="Thrash A."/>
            <person name="Conover J.L."/>
            <person name="Sanders W.S."/>
            <person name="Peterson D.G."/>
            <person name="Scheffler J.A."/>
            <person name="Scheffler B.E."/>
            <person name="Wendel J.F."/>
        </authorList>
    </citation>
    <scope>NUCLEOTIDE SEQUENCE</scope>
    <source>
        <strain evidence="1">1</strain>
        <tissue evidence="1">Leaf</tissue>
    </source>
</reference>
<evidence type="ECO:0000313" key="1">
    <source>
        <dbReference type="EMBL" id="MBA0854111.1"/>
    </source>
</evidence>
<dbReference type="Proteomes" id="UP000593576">
    <property type="component" value="Unassembled WGS sequence"/>
</dbReference>
<accession>A0A7J9L613</accession>
<feature type="non-terminal residue" evidence="1">
    <location>
        <position position="28"/>
    </location>
</feature>
<protein>
    <submittedName>
        <fullName evidence="1">Uncharacterized protein</fullName>
    </submittedName>
</protein>
<dbReference type="OrthoDB" id="296632at2759"/>
<comment type="caution">
    <text evidence="1">The sequence shown here is derived from an EMBL/GenBank/DDBJ whole genome shotgun (WGS) entry which is preliminary data.</text>
</comment>
<sequence length="28" mass="3192">MQVFSAFGFVHKITTFEKTAGFQVNELN</sequence>
<dbReference type="AlphaFoldDB" id="A0A7J9L613"/>
<gene>
    <name evidence="2" type="ORF">Goshw_018452</name>
    <name evidence="1" type="ORF">Goshw_026073</name>
</gene>
<dbReference type="EMBL" id="JABFAF010000004">
    <property type="protein sequence ID" value="MBA0854111.1"/>
    <property type="molecule type" value="Genomic_DNA"/>
</dbReference>
<dbReference type="EMBL" id="JABFAF010000008">
    <property type="protein sequence ID" value="MBA0863228.1"/>
    <property type="molecule type" value="Genomic_DNA"/>
</dbReference>
<evidence type="ECO:0000313" key="3">
    <source>
        <dbReference type="Proteomes" id="UP000593576"/>
    </source>
</evidence>
<name>A0A7J9L613_GOSSC</name>
<evidence type="ECO:0000313" key="2">
    <source>
        <dbReference type="EMBL" id="MBA0863228.1"/>
    </source>
</evidence>
<proteinExistence type="predicted"/>